<evidence type="ECO:0000313" key="1">
    <source>
        <dbReference type="EMBL" id="BDZ38777.1"/>
    </source>
</evidence>
<organism evidence="1 2">
    <name type="scientific">Microbacterium suwonense</name>
    <dbReference type="NCBI Taxonomy" id="683047"/>
    <lineage>
        <taxon>Bacteria</taxon>
        <taxon>Bacillati</taxon>
        <taxon>Actinomycetota</taxon>
        <taxon>Actinomycetes</taxon>
        <taxon>Micrococcales</taxon>
        <taxon>Microbacteriaceae</taxon>
        <taxon>Microbacterium</taxon>
    </lineage>
</organism>
<name>A0ABM8FTA6_9MICO</name>
<dbReference type="EMBL" id="AP027728">
    <property type="protein sequence ID" value="BDZ38777.1"/>
    <property type="molecule type" value="Genomic_DNA"/>
</dbReference>
<dbReference type="RefSeq" id="WP_286302642.1">
    <property type="nucleotide sequence ID" value="NZ_AP027728.1"/>
</dbReference>
<dbReference type="Proteomes" id="UP001321543">
    <property type="component" value="Chromosome"/>
</dbReference>
<reference evidence="2" key="1">
    <citation type="journal article" date="2019" name="Int. J. Syst. Evol. Microbiol.">
        <title>The Global Catalogue of Microorganisms (GCM) 10K type strain sequencing project: providing services to taxonomists for standard genome sequencing and annotation.</title>
        <authorList>
            <consortium name="The Broad Institute Genomics Platform"/>
            <consortium name="The Broad Institute Genome Sequencing Center for Infectious Disease"/>
            <person name="Wu L."/>
            <person name="Ma J."/>
        </authorList>
    </citation>
    <scope>NUCLEOTIDE SEQUENCE [LARGE SCALE GENOMIC DNA]</scope>
    <source>
        <strain evidence="2">NBRC 106310</strain>
    </source>
</reference>
<gene>
    <name evidence="1" type="ORF">GCM10025863_13910</name>
</gene>
<keyword evidence="2" id="KW-1185">Reference proteome</keyword>
<evidence type="ECO:0000313" key="2">
    <source>
        <dbReference type="Proteomes" id="UP001321543"/>
    </source>
</evidence>
<sequence length="79" mass="8920">MSHQPSRFDAESSWADVAVVACVQGVLWTEHALLDEEPAIWPEVGQRSILDRDSRLRDSCYGESDRKRAEDKVAQNASF</sequence>
<accession>A0ABM8FTA6</accession>
<proteinExistence type="predicted"/>
<protein>
    <submittedName>
        <fullName evidence="1">Uncharacterized protein</fullName>
    </submittedName>
</protein>